<protein>
    <submittedName>
        <fullName evidence="1">Uncharacterized protein</fullName>
    </submittedName>
</protein>
<accession>A0A9P6GGJ4</accession>
<organism evidence="1 2">
    <name type="scientific">Paraphaeosphaeria minitans</name>
    <dbReference type="NCBI Taxonomy" id="565426"/>
    <lineage>
        <taxon>Eukaryota</taxon>
        <taxon>Fungi</taxon>
        <taxon>Dikarya</taxon>
        <taxon>Ascomycota</taxon>
        <taxon>Pezizomycotina</taxon>
        <taxon>Dothideomycetes</taxon>
        <taxon>Pleosporomycetidae</taxon>
        <taxon>Pleosporales</taxon>
        <taxon>Massarineae</taxon>
        <taxon>Didymosphaeriaceae</taxon>
        <taxon>Paraphaeosphaeria</taxon>
    </lineage>
</organism>
<dbReference type="EMBL" id="WJXW01000007">
    <property type="protein sequence ID" value="KAF9734595.1"/>
    <property type="molecule type" value="Genomic_DNA"/>
</dbReference>
<reference evidence="1" key="1">
    <citation type="journal article" date="2020" name="Mol. Plant Microbe Interact.">
        <title>Genome Sequence of the Biocontrol Agent Coniothyrium minitans strain Conio (IMI 134523).</title>
        <authorList>
            <person name="Patel D."/>
            <person name="Shittu T.A."/>
            <person name="Baroncelli R."/>
            <person name="Muthumeenakshi S."/>
            <person name="Osborne T.H."/>
            <person name="Janganan T.K."/>
            <person name="Sreenivasaprasad S."/>
        </authorList>
    </citation>
    <scope>NUCLEOTIDE SEQUENCE</scope>
    <source>
        <strain evidence="1">Conio</strain>
    </source>
</reference>
<dbReference type="Proteomes" id="UP000756921">
    <property type="component" value="Unassembled WGS sequence"/>
</dbReference>
<sequence length="214" mass="23992">MHTLAEAAVLLRPTQENPLLHFSFPHPDRFHHQPEAWAHHRARTRSNEGLWFCACAEGWRQQQHNSHAQRVHEGRKAARCTPDAMFSLELCLAREMASRFERRCLEDTRRVEKGGRHVVVVEEESSVWVSDEGVGGCQMGGQRADAFDGGGTRSPFRVCTCARGADSAGVSWRGVSHFGKARGSKAIPYRTSSMEDECAEGFWYKGSDDYSDGL</sequence>
<keyword evidence="2" id="KW-1185">Reference proteome</keyword>
<evidence type="ECO:0000313" key="1">
    <source>
        <dbReference type="EMBL" id="KAF9734595.1"/>
    </source>
</evidence>
<dbReference type="AlphaFoldDB" id="A0A9P6GGJ4"/>
<gene>
    <name evidence="1" type="ORF">PMIN01_07498</name>
</gene>
<proteinExistence type="predicted"/>
<evidence type="ECO:0000313" key="2">
    <source>
        <dbReference type="Proteomes" id="UP000756921"/>
    </source>
</evidence>
<comment type="caution">
    <text evidence="1">The sequence shown here is derived from an EMBL/GenBank/DDBJ whole genome shotgun (WGS) entry which is preliminary data.</text>
</comment>
<name>A0A9P6GGJ4_9PLEO</name>